<dbReference type="InterPro" id="IPR017105">
    <property type="entry name" value="AP3_complex_dsu"/>
</dbReference>
<feature type="region of interest" description="Disordered" evidence="8">
    <location>
        <begin position="933"/>
        <end position="969"/>
    </location>
</feature>
<dbReference type="PIRSF" id="PIRSF037092">
    <property type="entry name" value="AP3_complex_delta"/>
    <property type="match status" value="1"/>
</dbReference>
<dbReference type="InterPro" id="IPR002553">
    <property type="entry name" value="Clathrin/coatomer_adapt-like_N"/>
</dbReference>
<evidence type="ECO:0000256" key="8">
    <source>
        <dbReference type="SAM" id="MobiDB-lite"/>
    </source>
</evidence>
<organism evidence="10 11">
    <name type="scientific">Cyclostephanos tholiformis</name>
    <dbReference type="NCBI Taxonomy" id="382380"/>
    <lineage>
        <taxon>Eukaryota</taxon>
        <taxon>Sar</taxon>
        <taxon>Stramenopiles</taxon>
        <taxon>Ochrophyta</taxon>
        <taxon>Bacillariophyta</taxon>
        <taxon>Coscinodiscophyceae</taxon>
        <taxon>Thalassiosirophycidae</taxon>
        <taxon>Stephanodiscales</taxon>
        <taxon>Stephanodiscaceae</taxon>
        <taxon>Cyclostephanos</taxon>
    </lineage>
</organism>
<dbReference type="SUPFAM" id="SSF48371">
    <property type="entry name" value="ARM repeat"/>
    <property type="match status" value="1"/>
</dbReference>
<evidence type="ECO:0000259" key="9">
    <source>
        <dbReference type="Pfam" id="PF01602"/>
    </source>
</evidence>
<evidence type="ECO:0000256" key="5">
    <source>
        <dbReference type="ARBA" id="ARBA00022927"/>
    </source>
</evidence>
<dbReference type="InterPro" id="IPR011989">
    <property type="entry name" value="ARM-like"/>
</dbReference>
<feature type="region of interest" description="Disordered" evidence="8">
    <location>
        <begin position="846"/>
        <end position="900"/>
    </location>
</feature>
<keyword evidence="4" id="KW-0677">Repeat</keyword>
<dbReference type="PANTHER" id="PTHR22781:SF12">
    <property type="entry name" value="AP-3 COMPLEX SUBUNIT DELTA-1"/>
    <property type="match status" value="1"/>
</dbReference>
<comment type="subcellular location">
    <subcellularLocation>
        <location evidence="1">Endomembrane system</location>
    </subcellularLocation>
    <subcellularLocation>
        <location evidence="7">Golgi apparatus</location>
    </subcellularLocation>
</comment>
<dbReference type="Proteomes" id="UP001530377">
    <property type="component" value="Unassembled WGS sequence"/>
</dbReference>
<dbReference type="EMBL" id="JALLPB020000213">
    <property type="protein sequence ID" value="KAL3812168.1"/>
    <property type="molecule type" value="Genomic_DNA"/>
</dbReference>
<comment type="subunit">
    <text evidence="7">Adaptor protein complex 3 (AP-3) is a heterotetramer.</text>
</comment>
<dbReference type="GO" id="GO:0005794">
    <property type="term" value="C:Golgi apparatus"/>
    <property type="evidence" value="ECO:0007669"/>
    <property type="project" value="UniProtKB-SubCell"/>
</dbReference>
<keyword evidence="3 7" id="KW-0813">Transport</keyword>
<gene>
    <name evidence="10" type="ORF">ACHAXA_000937</name>
</gene>
<feature type="compositionally biased region" description="Basic residues" evidence="8">
    <location>
        <begin position="1039"/>
        <end position="1057"/>
    </location>
</feature>
<reference evidence="10 11" key="1">
    <citation type="submission" date="2024-10" db="EMBL/GenBank/DDBJ databases">
        <title>Updated reference genomes for cyclostephanoid diatoms.</title>
        <authorList>
            <person name="Roberts W.R."/>
            <person name="Alverson A.J."/>
        </authorList>
    </citation>
    <scope>NUCLEOTIDE SEQUENCE [LARGE SCALE GENOMIC DNA]</scope>
    <source>
        <strain evidence="10 11">AJA228-03</strain>
    </source>
</reference>
<keyword evidence="11" id="KW-1185">Reference proteome</keyword>
<keyword evidence="7" id="KW-0333">Golgi apparatus</keyword>
<dbReference type="Gene3D" id="1.25.10.10">
    <property type="entry name" value="Leucine-rich Repeat Variant"/>
    <property type="match status" value="1"/>
</dbReference>
<evidence type="ECO:0000256" key="3">
    <source>
        <dbReference type="ARBA" id="ARBA00022448"/>
    </source>
</evidence>
<comment type="caution">
    <text evidence="10">The sequence shown here is derived from an EMBL/GenBank/DDBJ whole genome shotgun (WGS) entry which is preliminary data.</text>
</comment>
<evidence type="ECO:0000256" key="4">
    <source>
        <dbReference type="ARBA" id="ARBA00022737"/>
    </source>
</evidence>
<evidence type="ECO:0000313" key="10">
    <source>
        <dbReference type="EMBL" id="KAL3812168.1"/>
    </source>
</evidence>
<feature type="compositionally biased region" description="Basic and acidic residues" evidence="8">
    <location>
        <begin position="958"/>
        <end position="967"/>
    </location>
</feature>
<dbReference type="PANTHER" id="PTHR22781">
    <property type="entry name" value="DELTA ADAPTIN-RELATED"/>
    <property type="match status" value="1"/>
</dbReference>
<feature type="compositionally biased region" description="Basic residues" evidence="8">
    <location>
        <begin position="859"/>
        <end position="878"/>
    </location>
</feature>
<feature type="domain" description="Clathrin/coatomer adaptor adaptin-like N-terminal" evidence="9">
    <location>
        <begin position="24"/>
        <end position="641"/>
    </location>
</feature>
<keyword evidence="6" id="KW-0472">Membrane</keyword>
<comment type="similarity">
    <text evidence="2 7">Belongs to the adaptor complexes large subunit family.</text>
</comment>
<dbReference type="Pfam" id="PF01602">
    <property type="entry name" value="Adaptin_N"/>
    <property type="match status" value="1"/>
</dbReference>
<dbReference type="AlphaFoldDB" id="A0ABD3RH41"/>
<dbReference type="InterPro" id="IPR016024">
    <property type="entry name" value="ARM-type_fold"/>
</dbReference>
<evidence type="ECO:0000313" key="11">
    <source>
        <dbReference type="Proteomes" id="UP001530377"/>
    </source>
</evidence>
<evidence type="ECO:0000256" key="1">
    <source>
        <dbReference type="ARBA" id="ARBA00004308"/>
    </source>
</evidence>
<accession>A0ABD3RH41</accession>
<keyword evidence="5 7" id="KW-0653">Protein transport</keyword>
<evidence type="ECO:0000256" key="6">
    <source>
        <dbReference type="ARBA" id="ARBA00023136"/>
    </source>
</evidence>
<evidence type="ECO:0000256" key="2">
    <source>
        <dbReference type="ARBA" id="ARBA00006613"/>
    </source>
</evidence>
<feature type="compositionally biased region" description="Basic residues" evidence="8">
    <location>
        <begin position="941"/>
        <end position="957"/>
    </location>
</feature>
<evidence type="ECO:0000256" key="7">
    <source>
        <dbReference type="PIRNR" id="PIRNR037092"/>
    </source>
</evidence>
<feature type="region of interest" description="Disordered" evidence="8">
    <location>
        <begin position="1034"/>
        <end position="1067"/>
    </location>
</feature>
<dbReference type="GO" id="GO:0015031">
    <property type="term" value="P:protein transport"/>
    <property type="evidence" value="ECO:0007669"/>
    <property type="project" value="UniProtKB-KW"/>
</dbReference>
<protein>
    <recommendedName>
        <fullName evidence="7">AP-3 complex subunit delta</fullName>
    </recommendedName>
</protein>
<sequence length="1067" mass="116757">MFETTLVDLVTGIRSHKRDTALFISKSIADIKVELQSSDFFVKANALQKLTFLQMMGYSMSWAVFAAVEVMSSPRFALKRVGVLAICQGLDSPDKSPVVLLTTNMIKKELRGAMVISGTRGGENIYHAGLAINCLSNIVTVDLGRETLPDLLQLLRHPSPYVRKKALLCLYKVFLKYPQGLRLSYDAIKSCLDDAHPSVVSCAVNVITELSDKNPRNYLPLAPAFFRLLTSSANNWMLIKVVKLLGSLVPEEPRLARKLLEPLSNIVKSTHAKSLLYEAVYAITLCLQYVGLGRKDASPSNNFADVVELCVDTLRSFVSDPDQNLKYLGLVGFGSLLQSQPRVLYSQKTECRSLILKCLSDEDVTIRTRALGLLRFMTTSRNLVDLITQLLGHVEAASGEYRCDLVREIIRMCSSDKYELVSDFTWYFDVLLILAGVRGVESQGDAIARQWMDVAWRVLPVRSYAVRRSLEVLVCRGPGGEARGGSDGSADRNDGHTIPEVLPAAAWIVGEYSHQIPDALTTINDGERSDPRYDANSSGPYHSLIQSMTSPTDAAGINPLPVSTQAVFVQNAMKVFAAACERNRRTHLEVNDGINLENYGLVCTDDELLACASTLMSNLVVYSESPDVEVKERAFTSRQLLLAVGIPPDFCVPTAAAAQSSIASKCRASSSMLVYLLTPEPMKPISAKAQQKKLLEGPPSPLSVEEWDQDVDWDVFPFLTEETPWFDGSGNVKGSVESISFTRQQFSNADTCRGDTDDGRFGVCADTKFLSGAAIGNASMDSAMGMRSNVPPSSIEKLADPFYLSASAPPAGRLLDNSGGAGSSDVAKDAADAAAVSRFGSIQLDSEGESDDEYDGAKSKKKKKIKKKASKAVASKHQKIVESDDEDYDNNMPRPKRGGLSREIHNLALVDLTTPLGEDDVMPRNEHYVVPERHVVEAKSSPKKSKKKKDKHSKQKKSQHEPAHLEGDLLGFESITFRSDGGNPIDSNIMAATAVPSSCNNPINDAFDDLLGLNMPQLLGSSNSIVAKGEEVEYATSKKEKKHKKDKQRKTSKKQKKIQQLNGTMSA</sequence>
<proteinExistence type="inferred from homology"/>
<name>A0ABD3RH41_9STRA</name>